<dbReference type="InterPro" id="IPR006968">
    <property type="entry name" value="RUS_fam"/>
</dbReference>
<evidence type="ECO:0000313" key="8">
    <source>
        <dbReference type="EMBL" id="KNC31288.1"/>
    </source>
</evidence>
<proteinExistence type="inferred from homology"/>
<keyword evidence="9" id="KW-1185">Reference proteome</keyword>
<evidence type="ECO:0000256" key="4">
    <source>
        <dbReference type="ARBA" id="ARBA00022989"/>
    </source>
</evidence>
<reference evidence="8 9" key="1">
    <citation type="journal article" date="2015" name="Nat. Commun.">
        <title>Lucilia cuprina genome unlocks parasitic fly biology to underpin future interventions.</title>
        <authorList>
            <person name="Anstead C.A."/>
            <person name="Korhonen P.K."/>
            <person name="Young N.D."/>
            <person name="Hall R.S."/>
            <person name="Jex A.R."/>
            <person name="Murali S.C."/>
            <person name="Hughes D.S."/>
            <person name="Lee S.F."/>
            <person name="Perry T."/>
            <person name="Stroehlein A.J."/>
            <person name="Ansell B.R."/>
            <person name="Breugelmans B."/>
            <person name="Hofmann A."/>
            <person name="Qu J."/>
            <person name="Dugan S."/>
            <person name="Lee S.L."/>
            <person name="Chao H."/>
            <person name="Dinh H."/>
            <person name="Han Y."/>
            <person name="Doddapaneni H.V."/>
            <person name="Worley K.C."/>
            <person name="Muzny D.M."/>
            <person name="Ioannidis P."/>
            <person name="Waterhouse R.M."/>
            <person name="Zdobnov E.M."/>
            <person name="James P.J."/>
            <person name="Bagnall N.H."/>
            <person name="Kotze A.C."/>
            <person name="Gibbs R.A."/>
            <person name="Richards S."/>
            <person name="Batterham P."/>
            <person name="Gasser R.B."/>
        </authorList>
    </citation>
    <scope>NUCLEOTIDE SEQUENCE [LARGE SCALE GENOMIC DNA]</scope>
    <source>
        <strain evidence="8 9">LS</strain>
        <tissue evidence="8">Full body</tissue>
    </source>
</reference>
<dbReference type="AlphaFoldDB" id="A0A0L0CFV1"/>
<dbReference type="EMBL" id="JRES01000438">
    <property type="protein sequence ID" value="KNC31288.1"/>
    <property type="molecule type" value="Genomic_DNA"/>
</dbReference>
<feature type="domain" description="Root UVB sensitive protein C-terminal" evidence="7">
    <location>
        <begin position="323"/>
        <end position="411"/>
    </location>
</feature>
<evidence type="ECO:0000256" key="5">
    <source>
        <dbReference type="ARBA" id="ARBA00023136"/>
    </source>
</evidence>
<dbReference type="Pfam" id="PF04884">
    <property type="entry name" value="UVB_sens_prot"/>
    <property type="match status" value="1"/>
</dbReference>
<evidence type="ECO:0000256" key="1">
    <source>
        <dbReference type="ARBA" id="ARBA00004370"/>
    </source>
</evidence>
<dbReference type="InterPro" id="IPR054549">
    <property type="entry name" value="UVB_sens_RUS_dom"/>
</dbReference>
<dbReference type="OrthoDB" id="364779at2759"/>
<comment type="caution">
    <text evidence="8">The sequence shown here is derived from an EMBL/GenBank/DDBJ whole genome shotgun (WGS) entry which is preliminary data.</text>
</comment>
<dbReference type="Proteomes" id="UP000037069">
    <property type="component" value="Unassembled WGS sequence"/>
</dbReference>
<organism evidence="8 9">
    <name type="scientific">Lucilia cuprina</name>
    <name type="common">Green bottle fly</name>
    <name type="synonym">Australian sheep blowfly</name>
    <dbReference type="NCBI Taxonomy" id="7375"/>
    <lineage>
        <taxon>Eukaryota</taxon>
        <taxon>Metazoa</taxon>
        <taxon>Ecdysozoa</taxon>
        <taxon>Arthropoda</taxon>
        <taxon>Hexapoda</taxon>
        <taxon>Insecta</taxon>
        <taxon>Pterygota</taxon>
        <taxon>Neoptera</taxon>
        <taxon>Endopterygota</taxon>
        <taxon>Diptera</taxon>
        <taxon>Brachycera</taxon>
        <taxon>Muscomorpha</taxon>
        <taxon>Oestroidea</taxon>
        <taxon>Calliphoridae</taxon>
        <taxon>Luciliinae</taxon>
        <taxon>Lucilia</taxon>
    </lineage>
</organism>
<dbReference type="Pfam" id="PF24160">
    <property type="entry name" value="UVB_sens_C"/>
    <property type="match status" value="1"/>
</dbReference>
<keyword evidence="4" id="KW-1133">Transmembrane helix</keyword>
<dbReference type="OMA" id="GWLIHQH"/>
<dbReference type="GO" id="GO:0016020">
    <property type="term" value="C:membrane"/>
    <property type="evidence" value="ECO:0007669"/>
    <property type="project" value="UniProtKB-SubCell"/>
</dbReference>
<dbReference type="PANTHER" id="PTHR12770">
    <property type="entry name" value="RUS1 FAMILY PROTEIN C16ORF58"/>
    <property type="match status" value="1"/>
</dbReference>
<evidence type="ECO:0000313" key="9">
    <source>
        <dbReference type="Proteomes" id="UP000037069"/>
    </source>
</evidence>
<dbReference type="PANTHER" id="PTHR12770:SF31">
    <property type="entry name" value="RUS FAMILY MEMBER 1"/>
    <property type="match status" value="1"/>
</dbReference>
<sequence>MSPLDPLELSHYINQLHDPFIDLLRKENQRLSKCITSDHKNGMRIHFREQYGTRGEEILYVTPAEQKSIVRVPLRSENKAVIHEKFFLYRLFQQIFLPKGYPDSVSDDYAAYQIWDTVQAFCSTICGTLCTHAILKGLGVGNENINAYSATVTWILKEGSGHLGRILFSWWKGAQLDIDSKKWRLRADFLNDLAMGIEIYVLPKYTHLGTQILCGTTVLKAIVGVAGGATRAALTQHQAVRGNLADVNSKDSSQETCVNLIASFVGLYLLTAIKTPGVLYGVFSVVILLHLYANLKAIKSICLKTFNESRYLIALEEFFRSGRMLTPQQVNKLERVTLGQTVSVSLNIRLGLSIKHLIDEYQQSHIIDNIVSSFDPHEHFIIAESKKFLGVYFHFDTMPQDVLKAYFFAVSYLQDRNQIKEKYWEVQSKWQEFYNLAQQEGWLTSQHLLMVDEYRLNWNA</sequence>
<comment type="similarity">
    <text evidence="2">Belongs to the RUS1 family.</text>
</comment>
<gene>
    <name evidence="8" type="ORF">FF38_14281</name>
</gene>
<comment type="subcellular location">
    <subcellularLocation>
        <location evidence="1">Membrane</location>
    </subcellularLocation>
</comment>
<accession>A0A0L0CFV1</accession>
<evidence type="ECO:0000256" key="3">
    <source>
        <dbReference type="ARBA" id="ARBA00022692"/>
    </source>
</evidence>
<keyword evidence="3" id="KW-0812">Transmembrane</keyword>
<evidence type="ECO:0000259" key="7">
    <source>
        <dbReference type="Pfam" id="PF24160"/>
    </source>
</evidence>
<evidence type="ECO:0000256" key="2">
    <source>
        <dbReference type="ARBA" id="ARBA00007558"/>
    </source>
</evidence>
<dbReference type="InterPro" id="IPR055412">
    <property type="entry name" value="UVB_sens_C"/>
</dbReference>
<protein>
    <submittedName>
        <fullName evidence="8">Uncharacterized protein</fullName>
    </submittedName>
</protein>
<name>A0A0L0CFV1_LUCCU</name>
<feature type="domain" description="Protein root UVB sensitive/RUS" evidence="6">
    <location>
        <begin position="89"/>
        <end position="321"/>
    </location>
</feature>
<evidence type="ECO:0000259" key="6">
    <source>
        <dbReference type="Pfam" id="PF04884"/>
    </source>
</evidence>
<keyword evidence="5" id="KW-0472">Membrane</keyword>